<keyword evidence="3" id="KW-1185">Reference proteome</keyword>
<dbReference type="Proteomes" id="UP000318571">
    <property type="component" value="Chromosome 12"/>
</dbReference>
<protein>
    <submittedName>
        <fullName evidence="2">Uncharacterized protein</fullName>
    </submittedName>
</protein>
<feature type="compositionally biased region" description="Basic and acidic residues" evidence="1">
    <location>
        <begin position="105"/>
        <end position="122"/>
    </location>
</feature>
<feature type="compositionally biased region" description="Polar residues" evidence="1">
    <location>
        <begin position="240"/>
        <end position="255"/>
    </location>
</feature>
<evidence type="ECO:0000313" key="2">
    <source>
        <dbReference type="EMBL" id="TRY81228.1"/>
    </source>
</evidence>
<dbReference type="EMBL" id="VCGU01000001">
    <property type="protein sequence ID" value="TRY81228.1"/>
    <property type="molecule type" value="Genomic_DNA"/>
</dbReference>
<reference evidence="2 3" key="1">
    <citation type="journal article" date="2018" name="Nat. Ecol. Evol.">
        <title>Genomic signatures of mitonuclear coevolution across populations of Tigriopus californicus.</title>
        <authorList>
            <person name="Barreto F.S."/>
            <person name="Watson E.T."/>
            <person name="Lima T.G."/>
            <person name="Willett C.S."/>
            <person name="Edmands S."/>
            <person name="Li W."/>
            <person name="Burton R.S."/>
        </authorList>
    </citation>
    <scope>NUCLEOTIDE SEQUENCE [LARGE SCALE GENOMIC DNA]</scope>
    <source>
        <strain evidence="2 3">San Diego</strain>
    </source>
</reference>
<dbReference type="PANTHER" id="PTHR33244:SF3">
    <property type="entry name" value="PEPTIDASE A2 DOMAIN-CONTAINING PROTEIN"/>
    <property type="match status" value="1"/>
</dbReference>
<comment type="caution">
    <text evidence="2">The sequence shown here is derived from an EMBL/GenBank/DDBJ whole genome shotgun (WGS) entry which is preliminary data.</text>
</comment>
<name>A0A553PU70_TIGCA</name>
<gene>
    <name evidence="2" type="ORF">TCAL_10442</name>
</gene>
<accession>A0A553PU70</accession>
<evidence type="ECO:0000256" key="1">
    <source>
        <dbReference type="SAM" id="MobiDB-lite"/>
    </source>
</evidence>
<evidence type="ECO:0000313" key="3">
    <source>
        <dbReference type="Proteomes" id="UP000318571"/>
    </source>
</evidence>
<dbReference type="AlphaFoldDB" id="A0A553PU70"/>
<feature type="region of interest" description="Disordered" evidence="1">
    <location>
        <begin position="97"/>
        <end position="122"/>
    </location>
</feature>
<proteinExistence type="predicted"/>
<feature type="region of interest" description="Disordered" evidence="1">
    <location>
        <begin position="239"/>
        <end position="262"/>
    </location>
</feature>
<organism evidence="2 3">
    <name type="scientific">Tigriopus californicus</name>
    <name type="common">Marine copepod</name>
    <dbReference type="NCBI Taxonomy" id="6832"/>
    <lineage>
        <taxon>Eukaryota</taxon>
        <taxon>Metazoa</taxon>
        <taxon>Ecdysozoa</taxon>
        <taxon>Arthropoda</taxon>
        <taxon>Crustacea</taxon>
        <taxon>Multicrustacea</taxon>
        <taxon>Hexanauplia</taxon>
        <taxon>Copepoda</taxon>
        <taxon>Harpacticoida</taxon>
        <taxon>Harpacticidae</taxon>
        <taxon>Tigriopus</taxon>
    </lineage>
</organism>
<sequence length="275" mass="31331">MELLNKFGIHQSSLNPVHHRFVGIAGKSLGPVGAKQVRLKLEGRQCEEDITFCENIRHQYLSFNACKALGIVHHDLPLPLKQSGLAIRGALTELDVRSSNIPPRPSDEEIEKTRSNDQHYNEEQSSSEVVDIFMDKIRNASSDDEEIKCLKSTITEDLFSFGGKVYLAVADRFSGYPFIAMYKKEPDSSEEVLVQNNNTKKWDSTAVVLGKNRYRSYQLRFPSGRVLWRNRKHLRPKIKSTLNNCPQPSHKTPSSEVEGLRRSTRLLEKSIRPIK</sequence>
<dbReference type="PANTHER" id="PTHR33244">
    <property type="entry name" value="INTEGRASE CATALYTIC DOMAIN-CONTAINING PROTEIN-RELATED"/>
    <property type="match status" value="1"/>
</dbReference>